<evidence type="ECO:0000256" key="1">
    <source>
        <dbReference type="SAM" id="MobiDB-lite"/>
    </source>
</evidence>
<feature type="compositionally biased region" description="Polar residues" evidence="1">
    <location>
        <begin position="126"/>
        <end position="137"/>
    </location>
</feature>
<sequence>MSTVPKIPTDDDEDPLSQYKYMLRQEGAYEESTQPVDFLGGSQHTDATLTPKRSYHRSTTENANNKNKHKWGTPLPVQSYRPDDWLTPSKSPNRSWHPKSAPALKSGSVPRGMPTPPLMGDDDTVDNASQSTRNSSVGLGGNSSHHERRKAIKETGKPHTPRRWKGQRSTHSRSSNGDLDNGSSHSVGSFASESMAGTTITSTVTGGTNCDSNNKIVRKKFKNAVTPTTAAPMQPKRLPSLDTDTVSSIHDKTLADVLLEQHGTTAADMASIDITDYGVASGDDKLLKTAPEDKEKKDQYNHEVNGPIASPLSTRFKETPFRTPQKLKKELRSTFSTPIKNGNIAPPTASWHSKPMRTASTPPLTQTQSRGGVVSAPVTPSGVVRPTIVADEEKISTKKFTAAFAAFENTAYSPPLRRYQSLQPTTSTSPRATGAAVGAYVPRTQEQKDAAKKKRAEHKERKTADTAMRSTTMDIGAARSSTPEPTRPRRIQSLVSPRNNARRNFSISKDALLKEQALVNQPERQDDSLNLQDIIAQLRKVQRNKTDSGSKDNAADLLLQDMLRRLRHVDELSLADQRAELNDMLQQLQSVDSFGEQNLQQLELMLDTLNSSMQDPKPEKDPNASRLESVDHDWLESSLRRLKKAQLTPHEAETVAETALKLRYVDLSDPIGESESNALIANACDEVLVYPTRKLHEVTQVLQGLRRIDMNDTERKEYASKIRCIGVERPHVDELSQAILRLKKAGLNRWEAGHVGGIVADLRKTIKNLRAGIEEDDEESVDEYTRLTRKELRMLVDEKKMKIIDSVVESLKGTLVKVTDQEMNGFCKAVISMAKGDANSKQRQHQEYVDVLAEAIRNLKRARLNKWEAKEVSGILTSLRKTPTLDRWDNGENHQMINLRKVTTPEQMGIIEDVVRKVKKVVRFSENDEIFEFFLDDIVATGECDPTNEQLQQYAALEMEATDEDISYDDLKSDGGDELASVDTMAISISSAEFTLGEEEVELTDSEDEAEKGPVTPSPKRRDSNALSNLFPNRQNQLINRGSVSCPSSPASGDPDKRKIVFTRKHHWKHKQHNTTVVGEKRWRMCEDFNTDEVIFSPLSKDQHTRRRAVESSLKKSLSALGIGGSSRSLGNFEEEGKSGISLALGNALDLVEDETHVDVVERRLRENNVDFNGLLKRGESGKRGICLTPSPKRSMSGRGLVMSDQPELPF</sequence>
<feature type="compositionally biased region" description="Polar residues" evidence="1">
    <location>
        <begin position="358"/>
        <end position="370"/>
    </location>
</feature>
<feature type="region of interest" description="Disordered" evidence="1">
    <location>
        <begin position="293"/>
        <end position="314"/>
    </location>
</feature>
<name>A0A9K3M2W8_9STRA</name>
<comment type="caution">
    <text evidence="2">The sequence shown here is derived from an EMBL/GenBank/DDBJ whole genome shotgun (WGS) entry which is preliminary data.</text>
</comment>
<accession>A0A9K3M2W8</accession>
<feature type="compositionally biased region" description="Acidic residues" evidence="1">
    <location>
        <begin position="997"/>
        <end position="1010"/>
    </location>
</feature>
<reference evidence="2" key="2">
    <citation type="submission" date="2021-04" db="EMBL/GenBank/DDBJ databases">
        <authorList>
            <person name="Podell S."/>
        </authorList>
    </citation>
    <scope>NUCLEOTIDE SEQUENCE</scope>
    <source>
        <strain evidence="2">Hildebrandi</strain>
    </source>
</reference>
<feature type="region of interest" description="Disordered" evidence="1">
    <location>
        <begin position="611"/>
        <end position="630"/>
    </location>
</feature>
<dbReference type="AlphaFoldDB" id="A0A9K3M2W8"/>
<feature type="compositionally biased region" description="Polar residues" evidence="1">
    <location>
        <begin position="493"/>
        <end position="502"/>
    </location>
</feature>
<feature type="compositionally biased region" description="Polar residues" evidence="1">
    <location>
        <begin position="172"/>
        <end position="194"/>
    </location>
</feature>
<feature type="compositionally biased region" description="Basic and acidic residues" evidence="1">
    <location>
        <begin position="616"/>
        <end position="630"/>
    </location>
</feature>
<proteinExistence type="predicted"/>
<organism evidence="2 3">
    <name type="scientific">Nitzschia inconspicua</name>
    <dbReference type="NCBI Taxonomy" id="303405"/>
    <lineage>
        <taxon>Eukaryota</taxon>
        <taxon>Sar</taxon>
        <taxon>Stramenopiles</taxon>
        <taxon>Ochrophyta</taxon>
        <taxon>Bacillariophyta</taxon>
        <taxon>Bacillariophyceae</taxon>
        <taxon>Bacillariophycidae</taxon>
        <taxon>Bacillariales</taxon>
        <taxon>Bacillariaceae</taxon>
        <taxon>Nitzschia</taxon>
    </lineage>
</organism>
<dbReference type="Proteomes" id="UP000693970">
    <property type="component" value="Unassembled WGS sequence"/>
</dbReference>
<evidence type="ECO:0000313" key="3">
    <source>
        <dbReference type="Proteomes" id="UP000693970"/>
    </source>
</evidence>
<gene>
    <name evidence="2" type="ORF">IV203_033734</name>
</gene>
<feature type="region of interest" description="Disordered" evidence="1">
    <location>
        <begin position="443"/>
        <end position="502"/>
    </location>
</feature>
<keyword evidence="3" id="KW-1185">Reference proteome</keyword>
<feature type="region of interest" description="Disordered" evidence="1">
    <location>
        <begin position="25"/>
        <end position="194"/>
    </location>
</feature>
<feature type="region of interest" description="Disordered" evidence="1">
    <location>
        <begin position="997"/>
        <end position="1028"/>
    </location>
</feature>
<reference evidence="2" key="1">
    <citation type="journal article" date="2021" name="Sci. Rep.">
        <title>Diploid genomic architecture of Nitzschia inconspicua, an elite biomass production diatom.</title>
        <authorList>
            <person name="Oliver A."/>
            <person name="Podell S."/>
            <person name="Pinowska A."/>
            <person name="Traller J.C."/>
            <person name="Smith S.R."/>
            <person name="McClure R."/>
            <person name="Beliaev A."/>
            <person name="Bohutskyi P."/>
            <person name="Hill E.A."/>
            <person name="Rabines A."/>
            <person name="Zheng H."/>
            <person name="Allen L.Z."/>
            <person name="Kuo A."/>
            <person name="Grigoriev I.V."/>
            <person name="Allen A.E."/>
            <person name="Hazlebeck D."/>
            <person name="Allen E.E."/>
        </authorList>
    </citation>
    <scope>NUCLEOTIDE SEQUENCE</scope>
    <source>
        <strain evidence="2">Hildebrandi</strain>
    </source>
</reference>
<feature type="region of interest" description="Disordered" evidence="1">
    <location>
        <begin position="337"/>
        <end position="378"/>
    </location>
</feature>
<protein>
    <submittedName>
        <fullName evidence="2">Uncharacterized protein</fullName>
    </submittedName>
</protein>
<feature type="region of interest" description="Disordered" evidence="1">
    <location>
        <begin position="1191"/>
        <end position="1211"/>
    </location>
</feature>
<feature type="compositionally biased region" description="Basic residues" evidence="1">
    <location>
        <begin position="159"/>
        <end position="171"/>
    </location>
</feature>
<evidence type="ECO:0000313" key="2">
    <source>
        <dbReference type="EMBL" id="KAG7373010.1"/>
    </source>
</evidence>
<dbReference type="EMBL" id="JAGRRH010000002">
    <property type="protein sequence ID" value="KAG7373010.1"/>
    <property type="molecule type" value="Genomic_DNA"/>
</dbReference>